<evidence type="ECO:0000313" key="2">
    <source>
        <dbReference type="Proteomes" id="UP000242637"/>
    </source>
</evidence>
<evidence type="ECO:0008006" key="3">
    <source>
        <dbReference type="Google" id="ProtNLM"/>
    </source>
</evidence>
<proteinExistence type="predicted"/>
<keyword evidence="2" id="KW-1185">Reference proteome</keyword>
<reference evidence="1 2" key="1">
    <citation type="submission" date="2017-06" db="EMBL/GenBank/DDBJ databases">
        <authorList>
            <consortium name="Pathogen Informatics"/>
        </authorList>
    </citation>
    <scope>NUCLEOTIDE SEQUENCE [LARGE SCALE GENOMIC DNA]</scope>
    <source>
        <strain evidence="1 2">NCTC13039</strain>
    </source>
</reference>
<organism evidence="1 2">
    <name type="scientific">Dermatophilus congolensis</name>
    <dbReference type="NCBI Taxonomy" id="1863"/>
    <lineage>
        <taxon>Bacteria</taxon>
        <taxon>Bacillati</taxon>
        <taxon>Actinomycetota</taxon>
        <taxon>Actinomycetes</taxon>
        <taxon>Micrococcales</taxon>
        <taxon>Dermatophilaceae</taxon>
        <taxon>Dermatophilus</taxon>
    </lineage>
</organism>
<evidence type="ECO:0000313" key="1">
    <source>
        <dbReference type="EMBL" id="SNV25106.1"/>
    </source>
</evidence>
<name>A0A239VTF9_9MICO</name>
<accession>A0A239VTF9</accession>
<dbReference type="EMBL" id="LT906453">
    <property type="protein sequence ID" value="SNV25106.1"/>
    <property type="molecule type" value="Genomic_DNA"/>
</dbReference>
<gene>
    <name evidence="1" type="ORF">SAMEA4475696_02183</name>
</gene>
<dbReference type="KEGG" id="dco:SAMEA4475696_2183"/>
<sequence>MRRYEIKRPLTPNVLIQSCGLALILSGCGVAQTGGPKPATVGITTVTSPIDEGKRRTQLQLLDDTGALVDSIDMNKGVSPPIATSGKTVWAASDEALFSWTKGQKKQIPYPVPSARPVGLWERRGGGGTVLLDLGAKGDLESYRHLILEIDGSGKIISQINLKAMVWAAGICSDEMVLVTSTANGNPGGIPYQITRISRVDNEAPRKTPLRLQNGVNVEPGELVCRNNRAAVAASRSEKGGKRQEQGAVIIELENVKAAYISIKDMQGNLYLGKGLGGKGAAWTTEGIIRPECDGRLGKTDPLTGKTSFSHPLIKEVNASSNITIREDKVFVVDWPEGESPSLSVLDVNSLHPRQPTVNLEGISSVGWFIGRAVGSSITLR</sequence>
<dbReference type="GeneID" id="63460355"/>
<dbReference type="RefSeq" id="WP_154657576.1">
    <property type="nucleotide sequence ID" value="NZ_LT906453.1"/>
</dbReference>
<dbReference type="PROSITE" id="PS51257">
    <property type="entry name" value="PROKAR_LIPOPROTEIN"/>
    <property type="match status" value="1"/>
</dbReference>
<dbReference type="Proteomes" id="UP000242637">
    <property type="component" value="Chromosome 1"/>
</dbReference>
<protein>
    <recommendedName>
        <fullName evidence="3">Lipoprotein</fullName>
    </recommendedName>
</protein>
<dbReference type="AlphaFoldDB" id="A0A239VTF9"/>